<evidence type="ECO:0000313" key="2">
    <source>
        <dbReference type="Proteomes" id="UP000076510"/>
    </source>
</evidence>
<dbReference type="AlphaFoldDB" id="A0A0J5VIA1"/>
<organism evidence="1 2">
    <name type="scientific">Rossellomorea marisflavi</name>
    <dbReference type="NCBI Taxonomy" id="189381"/>
    <lineage>
        <taxon>Bacteria</taxon>
        <taxon>Bacillati</taxon>
        <taxon>Bacillota</taxon>
        <taxon>Bacilli</taxon>
        <taxon>Bacillales</taxon>
        <taxon>Bacillaceae</taxon>
        <taxon>Rossellomorea</taxon>
    </lineage>
</organism>
<dbReference type="OrthoDB" id="2890628at2"/>
<sequence>MTHLSELINHHIVTAEVLYQDWKKSRDVIDHQVEQLEFLSLKYYPACEWYFQHDYPFKHPSIEAEAYFGPILGYDEQKNDLYVYHVMDLKVKRINLDTNTKTVVSFTELVNEGHYEDACKGFSHIEVLTDFQLDYQL</sequence>
<comment type="caution">
    <text evidence="1">The sequence shown here is derived from an EMBL/GenBank/DDBJ whole genome shotgun (WGS) entry which is preliminary data.</text>
</comment>
<accession>A0A0J5VIA1</accession>
<protein>
    <submittedName>
        <fullName evidence="1">Uncharacterized protein</fullName>
    </submittedName>
</protein>
<dbReference type="PATRIC" id="fig|189381.10.peg.3596"/>
<gene>
    <name evidence="1" type="ORF">AV649_03680</name>
</gene>
<dbReference type="Proteomes" id="UP000076510">
    <property type="component" value="Unassembled WGS sequence"/>
</dbReference>
<dbReference type="RefSeq" id="WP_048003675.1">
    <property type="nucleotide sequence ID" value="NZ_CP047095.1"/>
</dbReference>
<name>A0A0J5VIA1_9BACI</name>
<evidence type="ECO:0000313" key="1">
    <source>
        <dbReference type="EMBL" id="KZE45306.1"/>
    </source>
</evidence>
<dbReference type="EMBL" id="LQQY01000034">
    <property type="protein sequence ID" value="KZE45306.1"/>
    <property type="molecule type" value="Genomic_DNA"/>
</dbReference>
<reference evidence="2" key="1">
    <citation type="submission" date="2016-01" db="EMBL/GenBank/DDBJ databases">
        <title>Whole genome sequencing of Bhargavaea cecembensis T14.</title>
        <authorList>
            <person name="Hong K.W."/>
        </authorList>
    </citation>
    <scope>NUCLEOTIDE SEQUENCE [LARGE SCALE GENOMIC DNA]</scope>
    <source>
        <strain evidence="2">M19</strain>
    </source>
</reference>
<proteinExistence type="predicted"/>